<name>A0ABV4XGE0_9CYAN</name>
<dbReference type="RefSeq" id="WP_413274847.1">
    <property type="nucleotide sequence ID" value="NZ_JBHFNQ010000252.1"/>
</dbReference>
<comment type="caution">
    <text evidence="2">The sequence shown here is derived from an EMBL/GenBank/DDBJ whole genome shotgun (WGS) entry which is preliminary data.</text>
</comment>
<dbReference type="PANTHER" id="PTHR33360:SF2">
    <property type="entry name" value="TRANSPOSASE FOR INSERTION SEQUENCE ELEMENT IS200"/>
    <property type="match status" value="1"/>
</dbReference>
<dbReference type="InterPro" id="IPR002686">
    <property type="entry name" value="Transposase_17"/>
</dbReference>
<reference evidence="2 3" key="1">
    <citation type="submission" date="2024-09" db="EMBL/GenBank/DDBJ databases">
        <title>Floridaenema gen nov. (Aerosakkonemataceae, Aerosakkonematales ord. nov., Cyanobacteria) from benthic tropical and subtropical fresh waters, with the description of four new species.</title>
        <authorList>
            <person name="Moretto J.A."/>
            <person name="Berthold D.E."/>
            <person name="Lefler F.W."/>
            <person name="Huang I.-S."/>
            <person name="Laughinghouse H. IV."/>
        </authorList>
    </citation>
    <scope>NUCLEOTIDE SEQUENCE [LARGE SCALE GENOMIC DNA]</scope>
    <source>
        <strain evidence="2 3">BLCC-F46</strain>
    </source>
</reference>
<evidence type="ECO:0000259" key="1">
    <source>
        <dbReference type="SMART" id="SM01321"/>
    </source>
</evidence>
<evidence type="ECO:0000313" key="3">
    <source>
        <dbReference type="Proteomes" id="UP001576774"/>
    </source>
</evidence>
<gene>
    <name evidence="2" type="primary">tnpA</name>
    <name evidence="2" type="ORF">ACE1CC_33980</name>
</gene>
<protein>
    <submittedName>
        <fullName evidence="2">IS200/IS605 family transposase</fullName>
    </submittedName>
</protein>
<accession>A0ABV4XGE0</accession>
<dbReference type="PANTHER" id="PTHR33360">
    <property type="entry name" value="TRANSPOSASE FOR INSERTION SEQUENCE ELEMENT IS200"/>
    <property type="match status" value="1"/>
</dbReference>
<dbReference type="NCBIfam" id="NF033573">
    <property type="entry name" value="transpos_IS200"/>
    <property type="match status" value="1"/>
</dbReference>
<organism evidence="2 3">
    <name type="scientific">Floridaenema aerugineum BLCC-F46</name>
    <dbReference type="NCBI Taxonomy" id="3153654"/>
    <lineage>
        <taxon>Bacteria</taxon>
        <taxon>Bacillati</taxon>
        <taxon>Cyanobacteriota</taxon>
        <taxon>Cyanophyceae</taxon>
        <taxon>Oscillatoriophycideae</taxon>
        <taxon>Aerosakkonematales</taxon>
        <taxon>Aerosakkonemataceae</taxon>
        <taxon>Floridanema</taxon>
        <taxon>Floridanema aerugineum</taxon>
    </lineage>
</organism>
<dbReference type="EMBL" id="JBHFNQ010000252">
    <property type="protein sequence ID" value="MFB2881883.1"/>
    <property type="molecule type" value="Genomic_DNA"/>
</dbReference>
<dbReference type="SUPFAM" id="SSF143422">
    <property type="entry name" value="Transposase IS200-like"/>
    <property type="match status" value="1"/>
</dbReference>
<feature type="domain" description="Transposase IS200-like" evidence="1">
    <location>
        <begin position="14"/>
        <end position="137"/>
    </location>
</feature>
<sequence>MESGIRLKTRSNGAFRLIYHLVLVTKFRRKSLTGEILTRMKSIINELLFKWECELIEFGGESDHVHLLIETHPSVDLSKLVNNIKTVTSRKLRSEFSQHLKKFYSCEKPQFWSGSYALISVGAQAPLNKLIEYVQNQENPE</sequence>
<dbReference type="Proteomes" id="UP001576774">
    <property type="component" value="Unassembled WGS sequence"/>
</dbReference>
<evidence type="ECO:0000313" key="2">
    <source>
        <dbReference type="EMBL" id="MFB2881883.1"/>
    </source>
</evidence>
<keyword evidence="3" id="KW-1185">Reference proteome</keyword>
<dbReference type="InterPro" id="IPR036515">
    <property type="entry name" value="Transposase_17_sf"/>
</dbReference>
<dbReference type="Gene3D" id="3.30.70.1290">
    <property type="entry name" value="Transposase IS200-like"/>
    <property type="match status" value="1"/>
</dbReference>
<dbReference type="Pfam" id="PF01797">
    <property type="entry name" value="Y1_Tnp"/>
    <property type="match status" value="1"/>
</dbReference>
<proteinExistence type="predicted"/>
<dbReference type="SMART" id="SM01321">
    <property type="entry name" value="Y1_Tnp"/>
    <property type="match status" value="1"/>
</dbReference>